<evidence type="ECO:0000256" key="1">
    <source>
        <dbReference type="ARBA" id="ARBA00022723"/>
    </source>
</evidence>
<sequence>MYDKTKSTLISETMYDQDLKDLYGIFQFERSQRGKPILLYDNFRFRKERSVNNIIRWRCVTKNCKAKIFTLVRNNRGNINLWHNGYEYRKKVAFKNTINWCCVQGYRYKQGLPTCKARVITKGNELKITGKAHNHPTPIKTRTRDTLFI</sequence>
<keyword evidence="3" id="KW-0862">Zinc</keyword>
<reference evidence="5" key="1">
    <citation type="submission" date="2018-07" db="EMBL/GenBank/DDBJ databases">
        <authorList>
            <person name="Quirk P.G."/>
            <person name="Krulwich T.A."/>
        </authorList>
    </citation>
    <scope>NUCLEOTIDE SEQUENCE</scope>
</reference>
<accession>A0A336LIF9</accession>
<dbReference type="EMBL" id="UFQT01000013">
    <property type="protein sequence ID" value="SSX17636.1"/>
    <property type="molecule type" value="Genomic_DNA"/>
</dbReference>
<dbReference type="GO" id="GO:0008270">
    <property type="term" value="F:zinc ion binding"/>
    <property type="evidence" value="ECO:0007669"/>
    <property type="project" value="UniProtKB-KW"/>
</dbReference>
<dbReference type="Pfam" id="PF04500">
    <property type="entry name" value="FLYWCH"/>
    <property type="match status" value="2"/>
</dbReference>
<protein>
    <submittedName>
        <fullName evidence="5">CSON002390 protein</fullName>
    </submittedName>
</protein>
<name>A0A336LIF9_CULSO</name>
<feature type="domain" description="FLYWCH-type" evidence="4">
    <location>
        <begin position="72"/>
        <end position="135"/>
    </location>
</feature>
<keyword evidence="2" id="KW-0863">Zinc-finger</keyword>
<proteinExistence type="predicted"/>
<dbReference type="InterPro" id="IPR007588">
    <property type="entry name" value="Znf_FLYWCH"/>
</dbReference>
<feature type="domain" description="FLYWCH-type" evidence="4">
    <location>
        <begin position="28"/>
        <end position="70"/>
    </location>
</feature>
<organism evidence="5">
    <name type="scientific">Culicoides sonorensis</name>
    <name type="common">Biting midge</name>
    <dbReference type="NCBI Taxonomy" id="179676"/>
    <lineage>
        <taxon>Eukaryota</taxon>
        <taxon>Metazoa</taxon>
        <taxon>Ecdysozoa</taxon>
        <taxon>Arthropoda</taxon>
        <taxon>Hexapoda</taxon>
        <taxon>Insecta</taxon>
        <taxon>Pterygota</taxon>
        <taxon>Neoptera</taxon>
        <taxon>Endopterygota</taxon>
        <taxon>Diptera</taxon>
        <taxon>Nematocera</taxon>
        <taxon>Chironomoidea</taxon>
        <taxon>Ceratopogonidae</taxon>
        <taxon>Ceratopogoninae</taxon>
        <taxon>Culicoides</taxon>
        <taxon>Monoculicoides</taxon>
    </lineage>
</organism>
<keyword evidence="1" id="KW-0479">Metal-binding</keyword>
<gene>
    <name evidence="5" type="primary">CSON002390</name>
</gene>
<dbReference type="AlphaFoldDB" id="A0A336LIF9"/>
<dbReference type="Gene3D" id="2.20.25.240">
    <property type="match status" value="2"/>
</dbReference>
<evidence type="ECO:0000256" key="2">
    <source>
        <dbReference type="ARBA" id="ARBA00022771"/>
    </source>
</evidence>
<evidence type="ECO:0000313" key="5">
    <source>
        <dbReference type="EMBL" id="SSX17636.1"/>
    </source>
</evidence>
<evidence type="ECO:0000259" key="4">
    <source>
        <dbReference type="Pfam" id="PF04500"/>
    </source>
</evidence>
<evidence type="ECO:0000256" key="3">
    <source>
        <dbReference type="ARBA" id="ARBA00022833"/>
    </source>
</evidence>
<dbReference type="VEuPathDB" id="VectorBase:CSON002390"/>